<reference evidence="2 3" key="1">
    <citation type="submission" date="2019-02" db="EMBL/GenBank/DDBJ databases">
        <title>Kribbella capetownensis sp. nov. and Kribbella speibonae sp. nov., isolated from soil.</title>
        <authorList>
            <person name="Curtis S.M."/>
            <person name="Norton I."/>
            <person name="Everest G.J."/>
            <person name="Meyers P.R."/>
        </authorList>
    </citation>
    <scope>NUCLEOTIDE SEQUENCE [LARGE SCALE GENOMIC DNA]</scope>
    <source>
        <strain evidence="2 3">YM53</strain>
    </source>
</reference>
<evidence type="ECO:0000256" key="1">
    <source>
        <dbReference type="SAM" id="MobiDB-lite"/>
    </source>
</evidence>
<feature type="region of interest" description="Disordered" evidence="1">
    <location>
        <begin position="46"/>
        <end position="70"/>
    </location>
</feature>
<dbReference type="AlphaFoldDB" id="A0A4R0JHU6"/>
<protein>
    <submittedName>
        <fullName evidence="2">Uncharacterized protein</fullName>
    </submittedName>
</protein>
<comment type="caution">
    <text evidence="2">The sequence shown here is derived from an EMBL/GenBank/DDBJ whole genome shotgun (WGS) entry which is preliminary data.</text>
</comment>
<dbReference type="OrthoDB" id="597632at2"/>
<dbReference type="EMBL" id="SJKD01000010">
    <property type="protein sequence ID" value="TCC44198.1"/>
    <property type="molecule type" value="Genomic_DNA"/>
</dbReference>
<proteinExistence type="predicted"/>
<name>A0A4R0JHU6_9ACTN</name>
<gene>
    <name evidence="2" type="ORF">E0H75_35630</name>
</gene>
<accession>A0A4R0JHU6</accession>
<organism evidence="2 3">
    <name type="scientific">Kribbella capetownensis</name>
    <dbReference type="NCBI Taxonomy" id="1572659"/>
    <lineage>
        <taxon>Bacteria</taxon>
        <taxon>Bacillati</taxon>
        <taxon>Actinomycetota</taxon>
        <taxon>Actinomycetes</taxon>
        <taxon>Propionibacteriales</taxon>
        <taxon>Kribbellaceae</taxon>
        <taxon>Kribbella</taxon>
    </lineage>
</organism>
<sequence>MNQLTYQGKPLFTFRLDKGPAEHNGHNLDDTFGDAKFTWHAATTGGAVASTSPSAAPSSQASGYDYGDGY</sequence>
<keyword evidence="3" id="KW-1185">Reference proteome</keyword>
<dbReference type="Proteomes" id="UP000293342">
    <property type="component" value="Unassembled WGS sequence"/>
</dbReference>
<dbReference type="RefSeq" id="WP_131518118.1">
    <property type="nucleotide sequence ID" value="NZ_SJKD01000010.1"/>
</dbReference>
<feature type="compositionally biased region" description="Low complexity" evidence="1">
    <location>
        <begin position="46"/>
        <end position="63"/>
    </location>
</feature>
<evidence type="ECO:0000313" key="2">
    <source>
        <dbReference type="EMBL" id="TCC44198.1"/>
    </source>
</evidence>
<evidence type="ECO:0000313" key="3">
    <source>
        <dbReference type="Proteomes" id="UP000293342"/>
    </source>
</evidence>